<dbReference type="RefSeq" id="WP_170215291.1">
    <property type="nucleotide sequence ID" value="NZ_JBHMDG010000005.1"/>
</dbReference>
<protein>
    <submittedName>
        <fullName evidence="3">Acyltransferase family protein</fullName>
        <ecNumber evidence="3">2.3.-.-</ecNumber>
    </submittedName>
</protein>
<evidence type="ECO:0000256" key="1">
    <source>
        <dbReference type="SAM" id="Phobius"/>
    </source>
</evidence>
<gene>
    <name evidence="3" type="ORF">ACFFRI_04630</name>
</gene>
<proteinExistence type="predicted"/>
<dbReference type="Proteomes" id="UP001589750">
    <property type="component" value="Unassembled WGS sequence"/>
</dbReference>
<dbReference type="EMBL" id="JBHMDG010000005">
    <property type="protein sequence ID" value="MFB9312320.1"/>
    <property type="molecule type" value="Genomic_DNA"/>
</dbReference>
<feature type="transmembrane region" description="Helical" evidence="1">
    <location>
        <begin position="99"/>
        <end position="119"/>
    </location>
</feature>
<reference evidence="3 4" key="1">
    <citation type="submission" date="2024-09" db="EMBL/GenBank/DDBJ databases">
        <authorList>
            <person name="Sun Q."/>
            <person name="Mori K."/>
        </authorList>
    </citation>
    <scope>NUCLEOTIDE SEQUENCE [LARGE SCALE GENOMIC DNA]</scope>
    <source>
        <strain evidence="3 4">JCM 9626</strain>
    </source>
</reference>
<feature type="transmembrane region" description="Helical" evidence="1">
    <location>
        <begin position="59"/>
        <end position="79"/>
    </location>
</feature>
<feature type="transmembrane region" description="Helical" evidence="1">
    <location>
        <begin position="198"/>
        <end position="225"/>
    </location>
</feature>
<feature type="domain" description="Acyltransferase 3" evidence="2">
    <location>
        <begin position="11"/>
        <end position="357"/>
    </location>
</feature>
<dbReference type="GO" id="GO:0016746">
    <property type="term" value="F:acyltransferase activity"/>
    <property type="evidence" value="ECO:0007669"/>
    <property type="project" value="UniProtKB-KW"/>
</dbReference>
<accession>A0ABV5K915</accession>
<dbReference type="PANTHER" id="PTHR23028:SF53">
    <property type="entry name" value="ACYL_TRANSF_3 DOMAIN-CONTAINING PROTEIN"/>
    <property type="match status" value="1"/>
</dbReference>
<dbReference type="InterPro" id="IPR050879">
    <property type="entry name" value="Acyltransferase_3"/>
</dbReference>
<feature type="transmembrane region" description="Helical" evidence="1">
    <location>
        <begin position="310"/>
        <end position="332"/>
    </location>
</feature>
<comment type="caution">
    <text evidence="3">The sequence shown here is derived from an EMBL/GenBank/DDBJ whole genome shotgun (WGS) entry which is preliminary data.</text>
</comment>
<keyword evidence="1" id="KW-0812">Transmembrane</keyword>
<dbReference type="InterPro" id="IPR002656">
    <property type="entry name" value="Acyl_transf_3_dom"/>
</dbReference>
<keyword evidence="4" id="KW-1185">Reference proteome</keyword>
<feature type="transmembrane region" description="Helical" evidence="1">
    <location>
        <begin position="344"/>
        <end position="364"/>
    </location>
</feature>
<feature type="transmembrane region" description="Helical" evidence="1">
    <location>
        <begin position="176"/>
        <end position="191"/>
    </location>
</feature>
<dbReference type="PANTHER" id="PTHR23028">
    <property type="entry name" value="ACETYLTRANSFERASE"/>
    <property type="match status" value="1"/>
</dbReference>
<name>A0ABV5K915_9ACTN</name>
<evidence type="ECO:0000259" key="2">
    <source>
        <dbReference type="Pfam" id="PF01757"/>
    </source>
</evidence>
<keyword evidence="1" id="KW-0472">Membrane</keyword>
<sequence length="391" mass="42105">MVPGKQANENVAMDALRVAAAVLVVLEHVRAVLFRDYDDTAGGPIAAVIYFATSLGNEAVIIFFVLSGYWVGGSVIAAFRRDRFSWVNYAIQRLVRLWVVLLPALVLTAICVAIGLTWFGEAGTYTGDPAYHDLAPTDLRERSSVLDALGNLFFTQRILTDTFGTNSPLWSLTYEFWYYVAFPLLLIVAVGRRPVQRVLAAAALVVVGVFVGRDIVLYFAVWLAGAALAVRPGLVRESVDRLSPSARTVLRMAAVCVLAATLATSESGRVPVAVAVGLITLATVGLLAAFSTDFAERGRTRAAVAPIARYSAVSFTLYVVHAPLLLLGAAIALPDSDDRFLPSVASYGLLLLTVAMLMAAAWVIGQATEAQTDRVRRWVKTKARTGTAVER</sequence>
<organism evidence="3 4">
    <name type="scientific">Nocardioides plantarum</name>
    <dbReference type="NCBI Taxonomy" id="29299"/>
    <lineage>
        <taxon>Bacteria</taxon>
        <taxon>Bacillati</taxon>
        <taxon>Actinomycetota</taxon>
        <taxon>Actinomycetes</taxon>
        <taxon>Propionibacteriales</taxon>
        <taxon>Nocardioidaceae</taxon>
        <taxon>Nocardioides</taxon>
    </lineage>
</organism>
<feature type="transmembrane region" description="Helical" evidence="1">
    <location>
        <begin position="270"/>
        <end position="290"/>
    </location>
</feature>
<keyword evidence="1" id="KW-1133">Transmembrane helix</keyword>
<keyword evidence="3" id="KW-0808">Transferase</keyword>
<keyword evidence="3" id="KW-0012">Acyltransferase</keyword>
<dbReference type="Pfam" id="PF01757">
    <property type="entry name" value="Acyl_transf_3"/>
    <property type="match status" value="1"/>
</dbReference>
<dbReference type="EC" id="2.3.-.-" evidence="3"/>
<evidence type="ECO:0000313" key="4">
    <source>
        <dbReference type="Proteomes" id="UP001589750"/>
    </source>
</evidence>
<evidence type="ECO:0000313" key="3">
    <source>
        <dbReference type="EMBL" id="MFB9312320.1"/>
    </source>
</evidence>